<evidence type="ECO:0000259" key="2">
    <source>
        <dbReference type="Pfam" id="PF01464"/>
    </source>
</evidence>
<dbReference type="InterPro" id="IPR008258">
    <property type="entry name" value="Transglycosylase_SLT_dom_1"/>
</dbReference>
<dbReference type="CDD" id="cd00254">
    <property type="entry name" value="LT-like"/>
    <property type="match status" value="1"/>
</dbReference>
<dbReference type="Gene3D" id="1.10.530.10">
    <property type="match status" value="1"/>
</dbReference>
<dbReference type="GO" id="GO:0008933">
    <property type="term" value="F:peptidoglycan lytic transglycosylase activity"/>
    <property type="evidence" value="ECO:0007669"/>
    <property type="project" value="InterPro"/>
</dbReference>
<dbReference type="EMBL" id="LN483074">
    <property type="protein sequence ID" value="CEA02240.1"/>
    <property type="molecule type" value="Genomic_DNA"/>
</dbReference>
<dbReference type="Pfam" id="PF01464">
    <property type="entry name" value="SLT"/>
    <property type="match status" value="1"/>
</dbReference>
<protein>
    <submittedName>
        <fullName evidence="3">Soluble lytic murein transglycosylase</fullName>
    </submittedName>
</protein>
<dbReference type="PANTHER" id="PTHR37423:SF2">
    <property type="entry name" value="MEMBRANE-BOUND LYTIC MUREIN TRANSGLYCOSYLASE C"/>
    <property type="match status" value="1"/>
</dbReference>
<name>A0A078M7L4_9BACL</name>
<organism evidence="3">
    <name type="scientific">Metalysinibacillus saudimassiliensis</name>
    <dbReference type="NCBI Taxonomy" id="1461583"/>
    <lineage>
        <taxon>Bacteria</taxon>
        <taxon>Bacillati</taxon>
        <taxon>Bacillota</taxon>
        <taxon>Bacilli</taxon>
        <taxon>Bacillales</taxon>
        <taxon>Caryophanaceae</taxon>
        <taxon>Metalysinibacillus</taxon>
    </lineage>
</organism>
<gene>
    <name evidence="3" type="primary">slt</name>
    <name evidence="3" type="ORF">BN1050_01182</name>
</gene>
<dbReference type="PATRIC" id="fig|1461583.4.peg.1140"/>
<dbReference type="PANTHER" id="PTHR37423">
    <property type="entry name" value="SOLUBLE LYTIC MUREIN TRANSGLYCOSYLASE-RELATED"/>
    <property type="match status" value="1"/>
</dbReference>
<dbReference type="InterPro" id="IPR000189">
    <property type="entry name" value="Transglyc_AS"/>
</dbReference>
<dbReference type="PROSITE" id="PS00922">
    <property type="entry name" value="TRANSGLYCOSYLASE"/>
    <property type="match status" value="1"/>
</dbReference>
<reference evidence="3" key="1">
    <citation type="submission" date="2014-07" db="EMBL/GenBank/DDBJ databases">
        <authorList>
            <person name="Urmite Genomes Urmite Genomes"/>
        </authorList>
    </citation>
    <scope>NUCLEOTIDE SEQUENCE</scope>
    <source>
        <strain evidence="3">13S34_air</strain>
    </source>
</reference>
<proteinExistence type="inferred from homology"/>
<dbReference type="SUPFAM" id="SSF53955">
    <property type="entry name" value="Lysozyme-like"/>
    <property type="match status" value="1"/>
</dbReference>
<dbReference type="AlphaFoldDB" id="A0A078M7L4"/>
<dbReference type="InterPro" id="IPR023346">
    <property type="entry name" value="Lysozyme-like_dom_sf"/>
</dbReference>
<dbReference type="HOGENOM" id="CLU_065765_4_2_9"/>
<dbReference type="GO" id="GO:0016020">
    <property type="term" value="C:membrane"/>
    <property type="evidence" value="ECO:0007669"/>
    <property type="project" value="InterPro"/>
</dbReference>
<sequence>MDIKSMGTMLQIQALQTLGSTQSNPLQANSSSSYFSSMIQEMMQNYSKGNMFGGVQSMAEANQAPTTYLDALRYQGDTKLPSAMMGMLNSSAMQNNPQVAQLLQSLSPTTTTDFSQVMGATTFTGALEGANKYAAIIKKAATTYGVPEKLIAAIMKQESNFNPNVVSYAGAQGLMQLMPGTARYVGVTNPFDHEQNIMGATKYISQMLKQHGNDPTIALAAYNAGPGNVAKYGGIPPFKETQNYVKNVLGYYRA</sequence>
<evidence type="ECO:0000313" key="3">
    <source>
        <dbReference type="EMBL" id="CEA02240.1"/>
    </source>
</evidence>
<feature type="domain" description="Transglycosylase SLT" evidence="2">
    <location>
        <begin position="137"/>
        <end position="244"/>
    </location>
</feature>
<evidence type="ECO:0000256" key="1">
    <source>
        <dbReference type="ARBA" id="ARBA00007734"/>
    </source>
</evidence>
<dbReference type="GO" id="GO:0000270">
    <property type="term" value="P:peptidoglycan metabolic process"/>
    <property type="evidence" value="ECO:0007669"/>
    <property type="project" value="InterPro"/>
</dbReference>
<comment type="similarity">
    <text evidence="1">Belongs to the transglycosylase Slt family.</text>
</comment>
<accession>A0A078M7L4</accession>